<dbReference type="EMBL" id="QXJM01000039">
    <property type="protein sequence ID" value="RIE02060.1"/>
    <property type="molecule type" value="Genomic_DNA"/>
</dbReference>
<keyword evidence="2" id="KW-1185">Reference proteome</keyword>
<name>A0A398CHZ6_9BACL</name>
<dbReference type="AlphaFoldDB" id="A0A398CHZ6"/>
<dbReference type="RefSeq" id="WP_119150100.1">
    <property type="nucleotide sequence ID" value="NZ_JBHSOV010000009.1"/>
</dbReference>
<accession>A0A398CHZ6</accession>
<comment type="caution">
    <text evidence="1">The sequence shown here is derived from an EMBL/GenBank/DDBJ whole genome shotgun (WGS) entry which is preliminary data.</text>
</comment>
<evidence type="ECO:0000313" key="2">
    <source>
        <dbReference type="Proteomes" id="UP000266340"/>
    </source>
</evidence>
<dbReference type="Pfam" id="PF20074">
    <property type="entry name" value="DUF6470"/>
    <property type="match status" value="1"/>
</dbReference>
<dbReference type="OrthoDB" id="2112831at2"/>
<dbReference type="Proteomes" id="UP000266340">
    <property type="component" value="Unassembled WGS sequence"/>
</dbReference>
<protein>
    <submittedName>
        <fullName evidence="1">Uncharacterized protein</fullName>
    </submittedName>
</protein>
<reference evidence="1 2" key="1">
    <citation type="submission" date="2018-09" db="EMBL/GenBank/DDBJ databases">
        <title>Cohnella cavernae sp. nov., isolated from a karst cave.</title>
        <authorList>
            <person name="Zhu H."/>
        </authorList>
    </citation>
    <scope>NUCLEOTIDE SEQUENCE [LARGE SCALE GENOMIC DNA]</scope>
    <source>
        <strain evidence="1 2">K2E09-144</strain>
    </source>
</reference>
<gene>
    <name evidence="1" type="ORF">D3H35_14955</name>
</gene>
<sequence length="188" mass="20936">MNDLRLSIRQTNAQIGINTQWASQDRQAPLGEQSIRQPMAKMDIRQPMGELTIDSTAAYIGLGQGPHLQFMNSIYSQSESVLLQAIAKIVADGNRMAQITNPNNAFAEIASRAIPTSSPYQYLGDASCLNVKINYKANAPIINIEAQSPQIEYTPRSPEVQYNPGSVEIYLKQRNSIDIQVTQYDLYQ</sequence>
<dbReference type="InterPro" id="IPR045527">
    <property type="entry name" value="DUF6470"/>
</dbReference>
<evidence type="ECO:0000313" key="1">
    <source>
        <dbReference type="EMBL" id="RIE02060.1"/>
    </source>
</evidence>
<organism evidence="1 2">
    <name type="scientific">Cohnella faecalis</name>
    <dbReference type="NCBI Taxonomy" id="2315694"/>
    <lineage>
        <taxon>Bacteria</taxon>
        <taxon>Bacillati</taxon>
        <taxon>Bacillota</taxon>
        <taxon>Bacilli</taxon>
        <taxon>Bacillales</taxon>
        <taxon>Paenibacillaceae</taxon>
        <taxon>Cohnella</taxon>
    </lineage>
</organism>
<proteinExistence type="predicted"/>